<evidence type="ECO:0000313" key="10">
    <source>
        <dbReference type="EMBL" id="MEK8024668.1"/>
    </source>
</evidence>
<feature type="compositionally biased region" description="Gly residues" evidence="8">
    <location>
        <begin position="191"/>
        <end position="205"/>
    </location>
</feature>
<comment type="subcellular location">
    <subcellularLocation>
        <location evidence="1">Cell inner membrane</location>
        <topology evidence="1">Single-pass membrane protein</topology>
    </subcellularLocation>
</comment>
<dbReference type="InterPro" id="IPR012902">
    <property type="entry name" value="N_methyl_site"/>
</dbReference>
<keyword evidence="11" id="KW-1185">Reference proteome</keyword>
<feature type="transmembrane region" description="Helical" evidence="9">
    <location>
        <begin position="27"/>
        <end position="47"/>
    </location>
</feature>
<evidence type="ECO:0000256" key="8">
    <source>
        <dbReference type="SAM" id="MobiDB-lite"/>
    </source>
</evidence>
<gene>
    <name evidence="10" type="ORF">AACH11_01640</name>
</gene>
<dbReference type="PROSITE" id="PS00409">
    <property type="entry name" value="PROKAR_NTER_METHYL"/>
    <property type="match status" value="1"/>
</dbReference>
<keyword evidence="5 9" id="KW-0812">Transmembrane</keyword>
<evidence type="ECO:0000313" key="11">
    <source>
        <dbReference type="Proteomes" id="UP001368500"/>
    </source>
</evidence>
<dbReference type="EMBL" id="JBBUTF010000002">
    <property type="protein sequence ID" value="MEK8024668.1"/>
    <property type="molecule type" value="Genomic_DNA"/>
</dbReference>
<comment type="caution">
    <text evidence="10">The sequence shown here is derived from an EMBL/GenBank/DDBJ whole genome shotgun (WGS) entry which is preliminary data.</text>
</comment>
<evidence type="ECO:0000256" key="2">
    <source>
        <dbReference type="ARBA" id="ARBA00022475"/>
    </source>
</evidence>
<evidence type="ECO:0000256" key="7">
    <source>
        <dbReference type="ARBA" id="ARBA00023136"/>
    </source>
</evidence>
<keyword evidence="3" id="KW-0488">Methylation</keyword>
<evidence type="ECO:0000256" key="5">
    <source>
        <dbReference type="ARBA" id="ARBA00022692"/>
    </source>
</evidence>
<reference evidence="10 11" key="1">
    <citation type="submission" date="2024-04" db="EMBL/GenBank/DDBJ databases">
        <title>Novel species of the genus Ideonella isolated from streams.</title>
        <authorList>
            <person name="Lu H."/>
        </authorList>
    </citation>
    <scope>NUCLEOTIDE SEQUENCE [LARGE SCALE GENOMIC DNA]</scope>
    <source>
        <strain evidence="10 11">BYS139W</strain>
    </source>
</reference>
<dbReference type="InterPro" id="IPR045584">
    <property type="entry name" value="Pilin-like"/>
</dbReference>
<dbReference type="RefSeq" id="WP_341372447.1">
    <property type="nucleotide sequence ID" value="NZ_JBBUTF010000002.1"/>
</dbReference>
<feature type="region of interest" description="Disordered" evidence="8">
    <location>
        <begin position="184"/>
        <end position="242"/>
    </location>
</feature>
<keyword evidence="2" id="KW-1003">Cell membrane</keyword>
<dbReference type="InterPro" id="IPR051621">
    <property type="entry name" value="T2SS_protein_J"/>
</dbReference>
<keyword evidence="7 9" id="KW-0472">Membrane</keyword>
<evidence type="ECO:0000256" key="3">
    <source>
        <dbReference type="ARBA" id="ARBA00022481"/>
    </source>
</evidence>
<accession>A0ABU9B471</accession>
<evidence type="ECO:0000256" key="6">
    <source>
        <dbReference type="ARBA" id="ARBA00022989"/>
    </source>
</evidence>
<dbReference type="NCBIfam" id="TIGR02532">
    <property type="entry name" value="IV_pilin_GFxxxE"/>
    <property type="match status" value="1"/>
</dbReference>
<evidence type="ECO:0000256" key="4">
    <source>
        <dbReference type="ARBA" id="ARBA00022519"/>
    </source>
</evidence>
<dbReference type="Proteomes" id="UP001368500">
    <property type="component" value="Unassembled WGS sequence"/>
</dbReference>
<proteinExistence type="predicted"/>
<dbReference type="Pfam" id="PF07963">
    <property type="entry name" value="N_methyl"/>
    <property type="match status" value="1"/>
</dbReference>
<dbReference type="PANTHER" id="PTHR39583">
    <property type="entry name" value="TYPE II SECRETION SYSTEM PROTEIN J-RELATED"/>
    <property type="match status" value="1"/>
</dbReference>
<evidence type="ECO:0000256" key="1">
    <source>
        <dbReference type="ARBA" id="ARBA00004377"/>
    </source>
</evidence>
<name>A0ABU9B471_9BURK</name>
<keyword evidence="6 9" id="KW-1133">Transmembrane helix</keyword>
<dbReference type="SUPFAM" id="SSF54523">
    <property type="entry name" value="Pili subunits"/>
    <property type="match status" value="1"/>
</dbReference>
<organism evidence="10 11">
    <name type="scientific">Pseudaquabacterium rugosum</name>
    <dbReference type="NCBI Taxonomy" id="2984194"/>
    <lineage>
        <taxon>Bacteria</taxon>
        <taxon>Pseudomonadati</taxon>
        <taxon>Pseudomonadota</taxon>
        <taxon>Betaproteobacteria</taxon>
        <taxon>Burkholderiales</taxon>
        <taxon>Sphaerotilaceae</taxon>
        <taxon>Pseudaquabacterium</taxon>
    </lineage>
</organism>
<sequence>MTHPPRHRPTALRPAPRRHAGRARAGFTLVEVLVALVIMAVMAAMGWQGVATMVRTRDATQEASDRTLRLSALISQWEQDLQAVYDHPGVPGLAFDGRQLRLLRRGDGGVQIVVWSLQDGHWQRWAGPAVTRSTELLRHLQVAAQLQGQEAMQMRLLDGVQGWQLYYWRQGGWTNAQSADDFSTATASGTTGTGSGTAAGTGTTEGGTTTTTSGSSTGSTSGTTTATATARSSRRLLPEGVRLQLDLPEGRLTRDVMLPPQRRS</sequence>
<dbReference type="PANTHER" id="PTHR39583:SF2">
    <property type="entry name" value="TYPE II SECRETION SYSTEM PROTEIN J"/>
    <property type="match status" value="1"/>
</dbReference>
<keyword evidence="4" id="KW-0997">Cell inner membrane</keyword>
<evidence type="ECO:0000256" key="9">
    <source>
        <dbReference type="SAM" id="Phobius"/>
    </source>
</evidence>
<protein>
    <submittedName>
        <fullName evidence="10">Prepilin-type N-terminal cleavage/methylation domain-containing protein</fullName>
    </submittedName>
</protein>
<feature type="compositionally biased region" description="Low complexity" evidence="8">
    <location>
        <begin position="206"/>
        <end position="230"/>
    </location>
</feature>